<feature type="DNA-binding region" description="H-T-H motif" evidence="4">
    <location>
        <begin position="44"/>
        <end position="63"/>
    </location>
</feature>
<dbReference type="PRINTS" id="PR00455">
    <property type="entry name" value="HTHTETR"/>
</dbReference>
<dbReference type="GO" id="GO:0003700">
    <property type="term" value="F:DNA-binding transcription factor activity"/>
    <property type="evidence" value="ECO:0007669"/>
    <property type="project" value="TreeGrafter"/>
</dbReference>
<dbReference type="InterPro" id="IPR036271">
    <property type="entry name" value="Tet_transcr_reg_TetR-rel_C_sf"/>
</dbReference>
<dbReference type="InterPro" id="IPR001647">
    <property type="entry name" value="HTH_TetR"/>
</dbReference>
<dbReference type="PANTHER" id="PTHR30055:SF146">
    <property type="entry name" value="HTH-TYPE TRANSCRIPTIONAL DUAL REGULATOR CECR"/>
    <property type="match status" value="1"/>
</dbReference>
<evidence type="ECO:0000259" key="6">
    <source>
        <dbReference type="PROSITE" id="PS50977"/>
    </source>
</evidence>
<sequence length="247" mass="26564">MARRRYGCRVTAGTAARRGRIDKRAAILEAALRTFIRDGYGLARVEAIAELAGVAKPTVYNHFGDKETLFRVVILDGASRTSDHMIDALDALDTLADDGDGDDLAGDLSRVAREVIDCQLTEEGWALQRLMYAEAARFPDLFDEALARGGARLHNALAGRLARLAHRGRLELADPDTAAAHFLALISGDLPALSALGTRKVSDAELRTAIAAGVDTFLLAFAPGRRPAGRDTRRGRRAAAMDSGNRT</sequence>
<evidence type="ECO:0000256" key="2">
    <source>
        <dbReference type="ARBA" id="ARBA00023125"/>
    </source>
</evidence>
<dbReference type="InterPro" id="IPR009057">
    <property type="entry name" value="Homeodomain-like_sf"/>
</dbReference>
<dbReference type="SUPFAM" id="SSF48498">
    <property type="entry name" value="Tetracyclin repressor-like, C-terminal domain"/>
    <property type="match status" value="1"/>
</dbReference>
<dbReference type="PANTHER" id="PTHR30055">
    <property type="entry name" value="HTH-TYPE TRANSCRIPTIONAL REGULATOR RUTR"/>
    <property type="match status" value="1"/>
</dbReference>
<evidence type="ECO:0000313" key="7">
    <source>
        <dbReference type="EMBL" id="THJ74378.1"/>
    </source>
</evidence>
<evidence type="ECO:0000313" key="8">
    <source>
        <dbReference type="Proteomes" id="UP000305282"/>
    </source>
</evidence>
<name>A0A4S5EPT1_9ACTN</name>
<protein>
    <submittedName>
        <fullName evidence="7">TetR/AcrR family transcriptional regulator</fullName>
    </submittedName>
</protein>
<dbReference type="Gene3D" id="1.10.357.10">
    <property type="entry name" value="Tetracycline Repressor, domain 2"/>
    <property type="match status" value="1"/>
</dbReference>
<evidence type="ECO:0000256" key="5">
    <source>
        <dbReference type="SAM" id="MobiDB-lite"/>
    </source>
</evidence>
<evidence type="ECO:0000256" key="3">
    <source>
        <dbReference type="ARBA" id="ARBA00023163"/>
    </source>
</evidence>
<dbReference type="InterPro" id="IPR050109">
    <property type="entry name" value="HTH-type_TetR-like_transc_reg"/>
</dbReference>
<keyword evidence="8" id="KW-1185">Reference proteome</keyword>
<keyword evidence="2 4" id="KW-0238">DNA-binding</keyword>
<keyword evidence="1" id="KW-0805">Transcription regulation</keyword>
<dbReference type="SUPFAM" id="SSF46689">
    <property type="entry name" value="Homeodomain-like"/>
    <property type="match status" value="1"/>
</dbReference>
<dbReference type="GO" id="GO:0045892">
    <property type="term" value="P:negative regulation of DNA-templated transcription"/>
    <property type="evidence" value="ECO:0007669"/>
    <property type="project" value="UniProtKB-ARBA"/>
</dbReference>
<accession>A0A4S5EPT1</accession>
<dbReference type="Pfam" id="PF14246">
    <property type="entry name" value="TetR_C_7"/>
    <property type="match status" value="1"/>
</dbReference>
<dbReference type="Pfam" id="PF00440">
    <property type="entry name" value="TetR_N"/>
    <property type="match status" value="1"/>
</dbReference>
<dbReference type="OrthoDB" id="7186128at2"/>
<dbReference type="PROSITE" id="PS50977">
    <property type="entry name" value="HTH_TETR_2"/>
    <property type="match status" value="1"/>
</dbReference>
<keyword evidence="3" id="KW-0804">Transcription</keyword>
<gene>
    <name evidence="7" type="ORF">E7Y31_11795</name>
</gene>
<reference evidence="7 8" key="1">
    <citation type="submission" date="2019-04" db="EMBL/GenBank/DDBJ databases">
        <title>Draft genome sequences for three unisolated Alnus-infective Frankia Sp+ strains, AgTrS, AiOr and AvVan, the first sequenced Frankia strains able to sporulate in-planta.</title>
        <authorList>
            <person name="Bethencourt L."/>
            <person name="Vautrin F."/>
            <person name="Taib N."/>
            <person name="Dubost A."/>
            <person name="Castro-Garcia L."/>
            <person name="Imbaud O."/>
            <person name="Abrouk D."/>
            <person name="Fournier P."/>
            <person name="Briolay J."/>
            <person name="Nguyen A."/>
            <person name="Normand P."/>
            <person name="Fernandez M.P."/>
            <person name="Brochier-Armanet C."/>
            <person name="Herrera-Belaroussi A."/>
        </authorList>
    </citation>
    <scope>NUCLEOTIDE SEQUENCE [LARGE SCALE GENOMIC DNA]</scope>
    <source>
        <strain evidence="7 8">AvVan</strain>
    </source>
</reference>
<dbReference type="Proteomes" id="UP000305282">
    <property type="component" value="Unassembled WGS sequence"/>
</dbReference>
<evidence type="ECO:0000256" key="1">
    <source>
        <dbReference type="ARBA" id="ARBA00023015"/>
    </source>
</evidence>
<organism evidence="7 8">
    <name type="scientific">Candidatus Frankia alpina</name>
    <dbReference type="NCBI Taxonomy" id="2699483"/>
    <lineage>
        <taxon>Bacteria</taxon>
        <taxon>Bacillati</taxon>
        <taxon>Actinomycetota</taxon>
        <taxon>Actinomycetes</taxon>
        <taxon>Frankiales</taxon>
        <taxon>Frankiaceae</taxon>
        <taxon>Frankia</taxon>
    </lineage>
</organism>
<dbReference type="EMBL" id="SSXH01000254">
    <property type="protein sequence ID" value="THJ74378.1"/>
    <property type="molecule type" value="Genomic_DNA"/>
</dbReference>
<comment type="caution">
    <text evidence="7">The sequence shown here is derived from an EMBL/GenBank/DDBJ whole genome shotgun (WGS) entry which is preliminary data.</text>
</comment>
<feature type="region of interest" description="Disordered" evidence="5">
    <location>
        <begin position="227"/>
        <end position="247"/>
    </location>
</feature>
<feature type="domain" description="HTH tetR-type" evidence="6">
    <location>
        <begin position="21"/>
        <end position="81"/>
    </location>
</feature>
<dbReference type="FunFam" id="1.10.10.60:FF:000141">
    <property type="entry name" value="TetR family transcriptional regulator"/>
    <property type="match status" value="1"/>
</dbReference>
<dbReference type="InterPro" id="IPR039536">
    <property type="entry name" value="TetR_C_Proteobacteria"/>
</dbReference>
<evidence type="ECO:0000256" key="4">
    <source>
        <dbReference type="PROSITE-ProRule" id="PRU00335"/>
    </source>
</evidence>
<dbReference type="GO" id="GO:0000976">
    <property type="term" value="F:transcription cis-regulatory region binding"/>
    <property type="evidence" value="ECO:0007669"/>
    <property type="project" value="TreeGrafter"/>
</dbReference>
<proteinExistence type="predicted"/>
<dbReference type="AlphaFoldDB" id="A0A4S5EPT1"/>